<proteinExistence type="predicted"/>
<dbReference type="InterPro" id="IPR000648">
    <property type="entry name" value="Oxysterol-bd"/>
</dbReference>
<dbReference type="Proteomes" id="UP001418222">
    <property type="component" value="Unassembled WGS sequence"/>
</dbReference>
<dbReference type="Pfam" id="PF01237">
    <property type="entry name" value="Oxysterol_BP"/>
    <property type="match status" value="1"/>
</dbReference>
<dbReference type="GO" id="GO:0008289">
    <property type="term" value="F:lipid binding"/>
    <property type="evidence" value="ECO:0007669"/>
    <property type="project" value="InterPro"/>
</dbReference>
<accession>A0AAP0G8M6</accession>
<evidence type="ECO:0000313" key="1">
    <source>
        <dbReference type="EMBL" id="KAK8944680.1"/>
    </source>
</evidence>
<name>A0AAP0G8M6_9ASPA</name>
<keyword evidence="2" id="KW-1185">Reference proteome</keyword>
<organism evidence="1 2">
    <name type="scientific">Platanthera zijinensis</name>
    <dbReference type="NCBI Taxonomy" id="2320716"/>
    <lineage>
        <taxon>Eukaryota</taxon>
        <taxon>Viridiplantae</taxon>
        <taxon>Streptophyta</taxon>
        <taxon>Embryophyta</taxon>
        <taxon>Tracheophyta</taxon>
        <taxon>Spermatophyta</taxon>
        <taxon>Magnoliopsida</taxon>
        <taxon>Liliopsida</taxon>
        <taxon>Asparagales</taxon>
        <taxon>Orchidaceae</taxon>
        <taxon>Orchidoideae</taxon>
        <taxon>Orchideae</taxon>
        <taxon>Orchidinae</taxon>
        <taxon>Platanthera</taxon>
    </lineage>
</organism>
<comment type="caution">
    <text evidence="1">The sequence shown here is derived from an EMBL/GenBank/DDBJ whole genome shotgun (WGS) entry which is preliminary data.</text>
</comment>
<protein>
    <submittedName>
        <fullName evidence="1">Oxysterol-binding protein-related protein 1C</fullName>
    </submittedName>
</protein>
<reference evidence="1 2" key="1">
    <citation type="journal article" date="2022" name="Nat. Plants">
        <title>Genomes of leafy and leafless Platanthera orchids illuminate the evolution of mycoheterotrophy.</title>
        <authorList>
            <person name="Li M.H."/>
            <person name="Liu K.W."/>
            <person name="Li Z."/>
            <person name="Lu H.C."/>
            <person name="Ye Q.L."/>
            <person name="Zhang D."/>
            <person name="Wang J.Y."/>
            <person name="Li Y.F."/>
            <person name="Zhong Z.M."/>
            <person name="Liu X."/>
            <person name="Yu X."/>
            <person name="Liu D.K."/>
            <person name="Tu X.D."/>
            <person name="Liu B."/>
            <person name="Hao Y."/>
            <person name="Liao X.Y."/>
            <person name="Jiang Y.T."/>
            <person name="Sun W.H."/>
            <person name="Chen J."/>
            <person name="Chen Y.Q."/>
            <person name="Ai Y."/>
            <person name="Zhai J.W."/>
            <person name="Wu S.S."/>
            <person name="Zhou Z."/>
            <person name="Hsiao Y.Y."/>
            <person name="Wu W.L."/>
            <person name="Chen Y.Y."/>
            <person name="Lin Y.F."/>
            <person name="Hsu J.L."/>
            <person name="Li C.Y."/>
            <person name="Wang Z.W."/>
            <person name="Zhao X."/>
            <person name="Zhong W.Y."/>
            <person name="Ma X.K."/>
            <person name="Ma L."/>
            <person name="Huang J."/>
            <person name="Chen G.Z."/>
            <person name="Huang M.Z."/>
            <person name="Huang L."/>
            <person name="Peng D.H."/>
            <person name="Luo Y.B."/>
            <person name="Zou S.Q."/>
            <person name="Chen S.P."/>
            <person name="Lan S."/>
            <person name="Tsai W.C."/>
            <person name="Van de Peer Y."/>
            <person name="Liu Z.J."/>
        </authorList>
    </citation>
    <scope>NUCLEOTIDE SEQUENCE [LARGE SCALE GENOMIC DNA]</scope>
    <source>
        <strain evidence="1">Lor287</strain>
    </source>
</reference>
<sequence>MATLFGKWEHSMHYVNGDPSAKGKGAETLSQAQLLWNRSKAPKNPTQYNLTRFAITLNELTTGLKVNISKLISYKFISKI</sequence>
<gene>
    <name evidence="1" type="primary">ORP1C</name>
    <name evidence="1" type="ORF">KSP39_PZI008102</name>
</gene>
<evidence type="ECO:0000313" key="2">
    <source>
        <dbReference type="Proteomes" id="UP001418222"/>
    </source>
</evidence>
<dbReference type="EMBL" id="JBBWWQ010000006">
    <property type="protein sequence ID" value="KAK8944680.1"/>
    <property type="molecule type" value="Genomic_DNA"/>
</dbReference>
<dbReference type="AlphaFoldDB" id="A0AAP0G8M6"/>